<accession>A0A6G1IEP1</accession>
<gene>
    <name evidence="2" type="ORF">K458DRAFT_410580</name>
</gene>
<reference evidence="2" key="1">
    <citation type="journal article" date="2020" name="Stud. Mycol.">
        <title>101 Dothideomycetes genomes: a test case for predicting lifestyles and emergence of pathogens.</title>
        <authorList>
            <person name="Haridas S."/>
            <person name="Albert R."/>
            <person name="Binder M."/>
            <person name="Bloem J."/>
            <person name="Labutti K."/>
            <person name="Salamov A."/>
            <person name="Andreopoulos B."/>
            <person name="Baker S."/>
            <person name="Barry K."/>
            <person name="Bills G."/>
            <person name="Bluhm B."/>
            <person name="Cannon C."/>
            <person name="Castanera R."/>
            <person name="Culley D."/>
            <person name="Daum C."/>
            <person name="Ezra D."/>
            <person name="Gonzalez J."/>
            <person name="Henrissat B."/>
            <person name="Kuo A."/>
            <person name="Liang C."/>
            <person name="Lipzen A."/>
            <person name="Lutzoni F."/>
            <person name="Magnuson J."/>
            <person name="Mondo S."/>
            <person name="Nolan M."/>
            <person name="Ohm R."/>
            <person name="Pangilinan J."/>
            <person name="Park H.-J."/>
            <person name="Ramirez L."/>
            <person name="Alfaro M."/>
            <person name="Sun H."/>
            <person name="Tritt A."/>
            <person name="Yoshinaga Y."/>
            <person name="Zwiers L.-H."/>
            <person name="Turgeon B."/>
            <person name="Goodwin S."/>
            <person name="Spatafora J."/>
            <person name="Crous P."/>
            <person name="Grigoriev I."/>
        </authorList>
    </citation>
    <scope>NUCLEOTIDE SEQUENCE</scope>
    <source>
        <strain evidence="2">CBS 122367</strain>
    </source>
</reference>
<evidence type="ECO:0000313" key="2">
    <source>
        <dbReference type="EMBL" id="KAF2676369.1"/>
    </source>
</evidence>
<dbReference type="AlphaFoldDB" id="A0A6G1IEP1"/>
<proteinExistence type="predicted"/>
<dbReference type="Proteomes" id="UP000799291">
    <property type="component" value="Unassembled WGS sequence"/>
</dbReference>
<feature type="domain" description="DUF7587" evidence="1">
    <location>
        <begin position="27"/>
        <end position="138"/>
    </location>
</feature>
<organism evidence="2 3">
    <name type="scientific">Lentithecium fluviatile CBS 122367</name>
    <dbReference type="NCBI Taxonomy" id="1168545"/>
    <lineage>
        <taxon>Eukaryota</taxon>
        <taxon>Fungi</taxon>
        <taxon>Dikarya</taxon>
        <taxon>Ascomycota</taxon>
        <taxon>Pezizomycotina</taxon>
        <taxon>Dothideomycetes</taxon>
        <taxon>Pleosporomycetidae</taxon>
        <taxon>Pleosporales</taxon>
        <taxon>Massarineae</taxon>
        <taxon>Lentitheciaceae</taxon>
        <taxon>Lentithecium</taxon>
    </lineage>
</organism>
<dbReference type="Pfam" id="PF24494">
    <property type="entry name" value="DUF7587"/>
    <property type="match status" value="1"/>
</dbReference>
<dbReference type="InterPro" id="IPR056009">
    <property type="entry name" value="DUF7587"/>
</dbReference>
<evidence type="ECO:0000313" key="3">
    <source>
        <dbReference type="Proteomes" id="UP000799291"/>
    </source>
</evidence>
<name>A0A6G1IEP1_9PLEO</name>
<dbReference type="EMBL" id="MU005636">
    <property type="protein sequence ID" value="KAF2676369.1"/>
    <property type="molecule type" value="Genomic_DNA"/>
</dbReference>
<evidence type="ECO:0000259" key="1">
    <source>
        <dbReference type="Pfam" id="PF24494"/>
    </source>
</evidence>
<sequence>MGKPGSYFYRCYSKSSAGGLISGKGRRHGRLSGTDLYSEFVNHVRLRTMEPTALISASNRLIDTLRRAFSKLYDDEESPNQIWITFIHVPDVDKHVYHHAEGLAKKWNCPNSRRLRYKYIFEWEIPEKYLIHKVSVETLIERGFDMKEYLFDGALPSTSTLREEVATRILKPLNGGYHIGLNLGLLARRFGARAPVRQIALQLHQDYSHVRIIDDDAQIVSISY</sequence>
<protein>
    <recommendedName>
        <fullName evidence="1">DUF7587 domain-containing protein</fullName>
    </recommendedName>
</protein>
<dbReference type="OrthoDB" id="3783227at2759"/>
<keyword evidence="3" id="KW-1185">Reference proteome</keyword>